<sequence length="322" mass="34144">MPSLIKDDPSAEELSAIVWGVTNHELWAVRTASIRDRSARELLLATIYQGRKTGQAYLHRLQALEAEAPPAHASAATQFAQVWRRLLATVLVRTTHTMSALARQRLLAAAHARFEALWQALVADGPAQAGLPAAAEILGDIHDGVDLLRRLHEVDLQRPLLSTQKWGELDDAQRATATAEALEAAGLASASRVVRFFGHATIAAAVALERWSLAVSKQIVVDAGDFGAVALTTPETSEQARLAEPLVLRSLLPAEPSSAIELAPTEGRIVLGLAVSAIVEAMLDGVPTTPLALPAERAVSLAAPVTDATARSLVASLVVTPR</sequence>
<keyword evidence="2" id="KW-1185">Reference proteome</keyword>
<evidence type="ECO:0000313" key="2">
    <source>
        <dbReference type="Proteomes" id="UP001221686"/>
    </source>
</evidence>
<name>A0ABT5DXP2_9BACT</name>
<accession>A0ABT5DXP2</accession>
<comment type="caution">
    <text evidence="1">The sequence shown here is derived from an EMBL/GenBank/DDBJ whole genome shotgun (WGS) entry which is preliminary data.</text>
</comment>
<organism evidence="1 2">
    <name type="scientific">Nannocystis bainbridge</name>
    <dbReference type="NCBI Taxonomy" id="2995303"/>
    <lineage>
        <taxon>Bacteria</taxon>
        <taxon>Pseudomonadati</taxon>
        <taxon>Myxococcota</taxon>
        <taxon>Polyangia</taxon>
        <taxon>Nannocystales</taxon>
        <taxon>Nannocystaceae</taxon>
        <taxon>Nannocystis</taxon>
    </lineage>
</organism>
<dbReference type="EMBL" id="JAQNDL010000001">
    <property type="protein sequence ID" value="MDC0718341.1"/>
    <property type="molecule type" value="Genomic_DNA"/>
</dbReference>
<gene>
    <name evidence="1" type="ORF">POL25_15645</name>
</gene>
<proteinExistence type="predicted"/>
<dbReference type="Proteomes" id="UP001221686">
    <property type="component" value="Unassembled WGS sequence"/>
</dbReference>
<reference evidence="1 2" key="1">
    <citation type="submission" date="2022-11" db="EMBL/GenBank/DDBJ databases">
        <title>Minimal conservation of predation-associated metabolite biosynthetic gene clusters underscores biosynthetic potential of Myxococcota including descriptions for ten novel species: Archangium lansinium sp. nov., Myxococcus landrumus sp. nov., Nannocystis bai.</title>
        <authorList>
            <person name="Ahearne A."/>
            <person name="Stevens C."/>
            <person name="Dowd S."/>
        </authorList>
    </citation>
    <scope>NUCLEOTIDE SEQUENCE [LARGE SCALE GENOMIC DNA]</scope>
    <source>
        <strain evidence="1 2">BB15-2</strain>
    </source>
</reference>
<dbReference type="RefSeq" id="WP_272086819.1">
    <property type="nucleotide sequence ID" value="NZ_JAQNDL010000001.1"/>
</dbReference>
<protein>
    <submittedName>
        <fullName evidence="1">Uncharacterized protein</fullName>
    </submittedName>
</protein>
<evidence type="ECO:0000313" key="1">
    <source>
        <dbReference type="EMBL" id="MDC0718341.1"/>
    </source>
</evidence>